<accession>A0A7X4YP23</accession>
<gene>
    <name evidence="1" type="ORF">GT003_08335</name>
</gene>
<keyword evidence="2" id="KW-1185">Reference proteome</keyword>
<dbReference type="EMBL" id="JAAAMU010000004">
    <property type="protein sequence ID" value="NBC68994.1"/>
    <property type="molecule type" value="Genomic_DNA"/>
</dbReference>
<comment type="caution">
    <text evidence="1">The sequence shown here is derived from an EMBL/GenBank/DDBJ whole genome shotgun (WGS) entry which is preliminary data.</text>
</comment>
<dbReference type="OrthoDB" id="5150111at2"/>
<evidence type="ECO:0000313" key="2">
    <source>
        <dbReference type="Proteomes" id="UP000558113"/>
    </source>
</evidence>
<name>A0A7X4YP23_9BACL</name>
<protein>
    <submittedName>
        <fullName evidence="1">Uncharacterized protein</fullName>
    </submittedName>
</protein>
<sequence>MMLRKRMNNFIEAVKLSLETQNWYSALILGLTLPDICGRLKSPDKGSKERYIDWFDTYIKDNFTFKRPHLHYSFKADIFIEIPHDVISLTGNDCYALRCSYLHEDREEIEQQKSVALDSAAALQLQIDLFCLLIIEGVDKWIDDYEQDPDIQARAESLLHIKEFN</sequence>
<evidence type="ECO:0000313" key="1">
    <source>
        <dbReference type="EMBL" id="NBC68994.1"/>
    </source>
</evidence>
<proteinExistence type="predicted"/>
<dbReference type="RefSeq" id="WP_161696415.1">
    <property type="nucleotide sequence ID" value="NZ_JAAAMU010000004.1"/>
</dbReference>
<reference evidence="1 2" key="1">
    <citation type="submission" date="2020-01" db="EMBL/GenBank/DDBJ databases">
        <title>Paenibacillus soybeanensis sp. nov. isolated from the nodules of soybean (Glycine max(L.) Merr).</title>
        <authorList>
            <person name="Wang H."/>
        </authorList>
    </citation>
    <scope>NUCLEOTIDE SEQUENCE [LARGE SCALE GENOMIC DNA]</scope>
    <source>
        <strain evidence="1 2">DSM 23054</strain>
    </source>
</reference>
<dbReference type="AlphaFoldDB" id="A0A7X4YP23"/>
<dbReference type="Proteomes" id="UP000558113">
    <property type="component" value="Unassembled WGS sequence"/>
</dbReference>
<organism evidence="1 2">
    <name type="scientific">Paenibacillus sacheonensis</name>
    <dbReference type="NCBI Taxonomy" id="742054"/>
    <lineage>
        <taxon>Bacteria</taxon>
        <taxon>Bacillati</taxon>
        <taxon>Bacillota</taxon>
        <taxon>Bacilli</taxon>
        <taxon>Bacillales</taxon>
        <taxon>Paenibacillaceae</taxon>
        <taxon>Paenibacillus</taxon>
    </lineage>
</organism>